<dbReference type="AlphaFoldDB" id="A0A381V5X1"/>
<gene>
    <name evidence="2" type="ORF">METZ01_LOCUS88643</name>
</gene>
<keyword evidence="1" id="KW-0812">Transmembrane</keyword>
<organism evidence="2">
    <name type="scientific">marine metagenome</name>
    <dbReference type="NCBI Taxonomy" id="408172"/>
    <lineage>
        <taxon>unclassified sequences</taxon>
        <taxon>metagenomes</taxon>
        <taxon>ecological metagenomes</taxon>
    </lineage>
</organism>
<dbReference type="EMBL" id="UINC01007947">
    <property type="protein sequence ID" value="SVA35789.1"/>
    <property type="molecule type" value="Genomic_DNA"/>
</dbReference>
<reference evidence="2" key="1">
    <citation type="submission" date="2018-05" db="EMBL/GenBank/DDBJ databases">
        <authorList>
            <person name="Lanie J.A."/>
            <person name="Ng W.-L."/>
            <person name="Kazmierczak K.M."/>
            <person name="Andrzejewski T.M."/>
            <person name="Davidsen T.M."/>
            <person name="Wayne K.J."/>
            <person name="Tettelin H."/>
            <person name="Glass J.I."/>
            <person name="Rusch D."/>
            <person name="Podicherti R."/>
            <person name="Tsui H.-C.T."/>
            <person name="Winkler M.E."/>
        </authorList>
    </citation>
    <scope>NUCLEOTIDE SEQUENCE</scope>
</reference>
<keyword evidence="1" id="KW-1133">Transmembrane helix</keyword>
<feature type="transmembrane region" description="Helical" evidence="1">
    <location>
        <begin position="334"/>
        <end position="353"/>
    </location>
</feature>
<feature type="transmembrane region" description="Helical" evidence="1">
    <location>
        <begin position="6"/>
        <end position="30"/>
    </location>
</feature>
<sequence length="433" mass="47422">MGCLFSILRAWAGLVLGVAIFTGLFSFVTLNNFSNKLLSADFYKNTIAAEDTYNRIYDKVLVDDELKDTTTKLLGDIQVVNHQEIVDLLREILPPEYLQEQVEESIERAVDYINEDVDALDAYVDLAEPLSNVKPVMFAYMDGRIDELRTEETKAFPDCTPTSMASLADRYLEAFSGLAEGVIPESIPSIEQVAVPCRKMLFELAFGSLVSDASLSDEAKQNLNDSKSDLRVPFVTGDTLGVLKVSVRFLAEPLMDDAIDKVREDLSEDDRFDLIHQIAKWDANTTEAEIRADIDEGREWISRANNLGGLTSLIMVIGGAVVMGLIFSPGLSGMLRWPGVALLITGVFFFVAGKIAESKVLDRLTDVIETGADKVSDVPPSVTDLGRDILISFGSQLTDGLVGPSLTLLIIGAILLGSSFFTVIVGRFVPFVK</sequence>
<feature type="transmembrane region" description="Helical" evidence="1">
    <location>
        <begin position="406"/>
        <end position="429"/>
    </location>
</feature>
<evidence type="ECO:0000256" key="1">
    <source>
        <dbReference type="SAM" id="Phobius"/>
    </source>
</evidence>
<protein>
    <submittedName>
        <fullName evidence="2">Uncharacterized protein</fullName>
    </submittedName>
</protein>
<evidence type="ECO:0000313" key="2">
    <source>
        <dbReference type="EMBL" id="SVA35789.1"/>
    </source>
</evidence>
<feature type="transmembrane region" description="Helical" evidence="1">
    <location>
        <begin position="307"/>
        <end position="328"/>
    </location>
</feature>
<name>A0A381V5X1_9ZZZZ</name>
<keyword evidence="1" id="KW-0472">Membrane</keyword>
<accession>A0A381V5X1</accession>
<proteinExistence type="predicted"/>